<dbReference type="GO" id="GO:0032922">
    <property type="term" value="P:circadian regulation of gene expression"/>
    <property type="evidence" value="ECO:0007669"/>
    <property type="project" value="InterPro"/>
</dbReference>
<dbReference type="Gene3D" id="4.10.280.10">
    <property type="entry name" value="Helix-loop-helix DNA-binding domain"/>
    <property type="match status" value="1"/>
</dbReference>
<dbReference type="Proteomes" id="UP000663869">
    <property type="component" value="Unassembled WGS sequence"/>
</dbReference>
<accession>A0A818JBI2</accession>
<sequence length="547" mass="63119">MNTTNTKLKRTHSKFVHIENKTEHVLYYSFLVKIQTTFAIKKRRRDLFSQLIGNLEEILSIDKISLQDDQTTKTSPQTNKLDKASILRETACYFRKHHDELIIEINISSSRSRTTTDDIADMVKFSWKPPSNIVMSEEWIQTAIESMNCFLLVTKSDPDNAQTVYVSNHISSLLYYSQKKLMHHSVFELLLSQEHDQQRDYFLKDHKVLEKCDVSWRRATTNQYEQCTIIGAFRQINKEKQENDEKYFIAREFLGYNSYELIGHVHSDFVHPDDLPIIVRAQQIWKEVGNGKRDPYRFLTKGQQWVFLETHAQVQINSWTRKPEASIREKLSEYRIRKQAEIRVREEEIKVIENIIKFINEFELKRSKALSSKPINSYTSNHLTGDTASSSPLNQRLKSYYPTTLIISSSLNEIIDESSVRFSSIIFRHNSSADHPNVRSSNDETIFDQLTNSLFSPQQETFSLSSPLTSFATVSTFLLIPSIRLSLSPIRTITTTTTTTIESSQSSSSIEPITATTTITNADMISTEKSPRKSSFKHSLPPNSLVS</sequence>
<dbReference type="Gene3D" id="3.30.450.20">
    <property type="entry name" value="PAS domain"/>
    <property type="match status" value="2"/>
</dbReference>
<evidence type="ECO:0000256" key="3">
    <source>
        <dbReference type="SAM" id="MobiDB-lite"/>
    </source>
</evidence>
<dbReference type="GO" id="GO:0000981">
    <property type="term" value="F:DNA-binding transcription factor activity, RNA polymerase II-specific"/>
    <property type="evidence" value="ECO:0007669"/>
    <property type="project" value="InterPro"/>
</dbReference>
<dbReference type="GO" id="GO:1990513">
    <property type="term" value="C:CLOCK-BMAL transcription complex"/>
    <property type="evidence" value="ECO:0007669"/>
    <property type="project" value="TreeGrafter"/>
</dbReference>
<evidence type="ECO:0000259" key="4">
    <source>
        <dbReference type="PROSITE" id="PS50112"/>
    </source>
</evidence>
<proteinExistence type="predicted"/>
<dbReference type="CDD" id="cd00130">
    <property type="entry name" value="PAS"/>
    <property type="match status" value="1"/>
</dbReference>
<dbReference type="GO" id="GO:0000978">
    <property type="term" value="F:RNA polymerase II cis-regulatory region sequence-specific DNA binding"/>
    <property type="evidence" value="ECO:0007669"/>
    <property type="project" value="TreeGrafter"/>
</dbReference>
<feature type="domain" description="PAS" evidence="4">
    <location>
        <begin position="250"/>
        <end position="291"/>
    </location>
</feature>
<dbReference type="SUPFAM" id="SSF55785">
    <property type="entry name" value="PYP-like sensor domain (PAS domain)"/>
    <property type="match status" value="1"/>
</dbReference>
<feature type="region of interest" description="Disordered" evidence="3">
    <location>
        <begin position="501"/>
        <end position="547"/>
    </location>
</feature>
<evidence type="ECO:0000256" key="2">
    <source>
        <dbReference type="ARBA" id="ARBA00023242"/>
    </source>
</evidence>
<organism evidence="5 6">
    <name type="scientific">Rotaria socialis</name>
    <dbReference type="NCBI Taxonomy" id="392032"/>
    <lineage>
        <taxon>Eukaryota</taxon>
        <taxon>Metazoa</taxon>
        <taxon>Spiralia</taxon>
        <taxon>Gnathifera</taxon>
        <taxon>Rotifera</taxon>
        <taxon>Eurotatoria</taxon>
        <taxon>Bdelloidea</taxon>
        <taxon>Philodinida</taxon>
        <taxon>Philodinidae</taxon>
        <taxon>Rotaria</taxon>
    </lineage>
</organism>
<keyword evidence="2" id="KW-0539">Nucleus</keyword>
<dbReference type="EMBL" id="CAJNYU010002345">
    <property type="protein sequence ID" value="CAF3536618.1"/>
    <property type="molecule type" value="Genomic_DNA"/>
</dbReference>
<dbReference type="InterPro" id="IPR047230">
    <property type="entry name" value="CLOCK-like"/>
</dbReference>
<dbReference type="GO" id="GO:0046983">
    <property type="term" value="F:protein dimerization activity"/>
    <property type="evidence" value="ECO:0007669"/>
    <property type="project" value="InterPro"/>
</dbReference>
<reference evidence="5" key="1">
    <citation type="submission" date="2021-02" db="EMBL/GenBank/DDBJ databases">
        <authorList>
            <person name="Nowell W R."/>
        </authorList>
    </citation>
    <scope>NUCLEOTIDE SEQUENCE</scope>
</reference>
<dbReference type="InterPro" id="IPR036638">
    <property type="entry name" value="HLH_DNA-bd_sf"/>
</dbReference>
<feature type="compositionally biased region" description="Polar residues" evidence="3">
    <location>
        <begin position="515"/>
        <end position="528"/>
    </location>
</feature>
<comment type="caution">
    <text evidence="5">The sequence shown here is derived from an EMBL/GenBank/DDBJ whole genome shotgun (WGS) entry which is preliminary data.</text>
</comment>
<dbReference type="PROSITE" id="PS50112">
    <property type="entry name" value="PAS"/>
    <property type="match status" value="1"/>
</dbReference>
<feature type="compositionally biased region" description="Low complexity" evidence="3">
    <location>
        <begin position="501"/>
        <end position="514"/>
    </location>
</feature>
<dbReference type="InterPro" id="IPR035965">
    <property type="entry name" value="PAS-like_dom_sf"/>
</dbReference>
<dbReference type="Pfam" id="PF08447">
    <property type="entry name" value="PAS_3"/>
    <property type="match status" value="1"/>
</dbReference>
<dbReference type="PANTHER" id="PTHR46055:SF3">
    <property type="entry name" value="CIRCADIAN LOCOMOTER OUTPUT CYCLES PROTEIN KAPUT"/>
    <property type="match status" value="1"/>
</dbReference>
<evidence type="ECO:0000256" key="1">
    <source>
        <dbReference type="ARBA" id="ARBA00023108"/>
    </source>
</evidence>
<dbReference type="InterPro" id="IPR000014">
    <property type="entry name" value="PAS"/>
</dbReference>
<gene>
    <name evidence="5" type="ORF">FME351_LOCUS18755</name>
</gene>
<protein>
    <recommendedName>
        <fullName evidence="4">PAS domain-containing protein</fullName>
    </recommendedName>
</protein>
<evidence type="ECO:0000313" key="5">
    <source>
        <dbReference type="EMBL" id="CAF3536618.1"/>
    </source>
</evidence>
<dbReference type="PANTHER" id="PTHR46055">
    <property type="entry name" value="CIRCADIAN LOCOMOTER OUTPUT CYCLES PROTEIN KAPUT"/>
    <property type="match status" value="1"/>
</dbReference>
<name>A0A818JBI2_9BILA</name>
<keyword evidence="1" id="KW-0090">Biological rhythms</keyword>
<evidence type="ECO:0000313" key="6">
    <source>
        <dbReference type="Proteomes" id="UP000663869"/>
    </source>
</evidence>
<dbReference type="AlphaFoldDB" id="A0A818JBI2"/>
<dbReference type="InterPro" id="IPR013655">
    <property type="entry name" value="PAS_fold_3"/>
</dbReference>